<sequence length="190" mass="19678">MQVCRTRGSLVAGWLTAGVGLLLGAGGVMAATQGSARQGIGLGACVALIGVAAYLRPAVVVSGDAVTFKNVFHTAVVPLSRIAEISARWSLEVRGDDGMAMGSFAAPTTRAARSDERSRNRVQETLADQEAHSPSRPAAMIYDAWQEWKTAHGDAPPHKGQSPSVTKRLDPMGLGLVLVGVAMGAVGLFG</sequence>
<dbReference type="AlphaFoldDB" id="A0A7Z0CI78"/>
<dbReference type="OrthoDB" id="5150411at2"/>
<keyword evidence="2" id="KW-0472">Membrane</keyword>
<organism evidence="3 4">
    <name type="scientific">Demequina lutea</name>
    <dbReference type="NCBI Taxonomy" id="431489"/>
    <lineage>
        <taxon>Bacteria</taxon>
        <taxon>Bacillati</taxon>
        <taxon>Actinomycetota</taxon>
        <taxon>Actinomycetes</taxon>
        <taxon>Micrococcales</taxon>
        <taxon>Demequinaceae</taxon>
        <taxon>Demequina</taxon>
    </lineage>
</organism>
<protein>
    <recommendedName>
        <fullName evidence="5">PH domain-containing protein</fullName>
    </recommendedName>
</protein>
<feature type="region of interest" description="Disordered" evidence="1">
    <location>
        <begin position="104"/>
        <end position="134"/>
    </location>
</feature>
<feature type="compositionally biased region" description="Basic and acidic residues" evidence="1">
    <location>
        <begin position="112"/>
        <end position="122"/>
    </location>
</feature>
<accession>A0A7Z0CI78</accession>
<gene>
    <name evidence="3" type="ORF">BKA03_002390</name>
</gene>
<reference evidence="3 4" key="1">
    <citation type="submission" date="2020-07" db="EMBL/GenBank/DDBJ databases">
        <title>Sequencing the genomes of 1000 actinobacteria strains.</title>
        <authorList>
            <person name="Klenk H.-P."/>
        </authorList>
    </citation>
    <scope>NUCLEOTIDE SEQUENCE [LARGE SCALE GENOMIC DNA]</scope>
    <source>
        <strain evidence="3 4">DSM 19970</strain>
    </source>
</reference>
<evidence type="ECO:0000313" key="4">
    <source>
        <dbReference type="Proteomes" id="UP000547973"/>
    </source>
</evidence>
<comment type="caution">
    <text evidence="3">The sequence shown here is derived from an EMBL/GenBank/DDBJ whole genome shotgun (WGS) entry which is preliminary data.</text>
</comment>
<evidence type="ECO:0000256" key="2">
    <source>
        <dbReference type="SAM" id="Phobius"/>
    </source>
</evidence>
<keyword evidence="4" id="KW-1185">Reference proteome</keyword>
<feature type="transmembrane region" description="Helical" evidence="2">
    <location>
        <begin position="40"/>
        <end position="59"/>
    </location>
</feature>
<feature type="transmembrane region" description="Helical" evidence="2">
    <location>
        <begin position="169"/>
        <end position="189"/>
    </location>
</feature>
<evidence type="ECO:0000313" key="3">
    <source>
        <dbReference type="EMBL" id="NYI42271.1"/>
    </source>
</evidence>
<name>A0A7Z0CI78_9MICO</name>
<keyword evidence="2" id="KW-0812">Transmembrane</keyword>
<dbReference type="RefSeq" id="WP_062074128.1">
    <property type="nucleotide sequence ID" value="NZ_BBRC01000002.1"/>
</dbReference>
<dbReference type="Proteomes" id="UP000547973">
    <property type="component" value="Unassembled WGS sequence"/>
</dbReference>
<proteinExistence type="predicted"/>
<dbReference type="EMBL" id="JACBZO010000001">
    <property type="protein sequence ID" value="NYI42271.1"/>
    <property type="molecule type" value="Genomic_DNA"/>
</dbReference>
<keyword evidence="2" id="KW-1133">Transmembrane helix</keyword>
<evidence type="ECO:0008006" key="5">
    <source>
        <dbReference type="Google" id="ProtNLM"/>
    </source>
</evidence>
<evidence type="ECO:0000256" key="1">
    <source>
        <dbReference type="SAM" id="MobiDB-lite"/>
    </source>
</evidence>